<sequence>MMFYAQSELILAPALLLNALALVCALCGGWLLVATQWRIARASSRATQAAVGSSTLPARAASTARINQAFYRFGAGALALALGLSMASRML</sequence>
<evidence type="ECO:0000313" key="4">
    <source>
        <dbReference type="Proteomes" id="UP000595058"/>
    </source>
</evidence>
<reference evidence="3" key="2">
    <citation type="submission" date="2022-11" db="EMBL/GenBank/DDBJ databases">
        <title>Genomic of Pseudomonas TF18.</title>
        <authorList>
            <person name="Liu T."/>
        </authorList>
    </citation>
    <scope>NUCLEOTIDE SEQUENCE</scope>
    <source>
        <strain evidence="3">TF18</strain>
    </source>
</reference>
<evidence type="ECO:0000313" key="5">
    <source>
        <dbReference type="Proteomes" id="UP001164632"/>
    </source>
</evidence>
<evidence type="ECO:0000256" key="1">
    <source>
        <dbReference type="SAM" id="Phobius"/>
    </source>
</evidence>
<evidence type="ECO:0000313" key="3">
    <source>
        <dbReference type="EMBL" id="WAE53638.1"/>
    </source>
</evidence>
<dbReference type="Proteomes" id="UP001164632">
    <property type="component" value="Chromosome"/>
</dbReference>
<dbReference type="AlphaFoldDB" id="A0AA47HZ08"/>
<gene>
    <name evidence="2" type="ORF">I6G34_10320</name>
    <name evidence="3" type="ORF">OSV15_05440</name>
</gene>
<proteinExistence type="predicted"/>
<dbReference type="Proteomes" id="UP000595058">
    <property type="component" value="Chromosome"/>
</dbReference>
<keyword evidence="1" id="KW-0472">Membrane</keyword>
<feature type="transmembrane region" description="Helical" evidence="1">
    <location>
        <begin position="69"/>
        <end position="88"/>
    </location>
</feature>
<protein>
    <submittedName>
        <fullName evidence="3">Uncharacterized protein</fullName>
    </submittedName>
</protein>
<dbReference type="EMBL" id="CP065720">
    <property type="protein sequence ID" value="QPT19723.1"/>
    <property type="molecule type" value="Genomic_DNA"/>
</dbReference>
<dbReference type="GeneID" id="75213698"/>
<keyword evidence="4" id="KW-1185">Reference proteome</keyword>
<feature type="transmembrane region" description="Helical" evidence="1">
    <location>
        <begin position="12"/>
        <end position="33"/>
    </location>
</feature>
<name>A0AA47HZ08_9GAMM</name>
<dbReference type="EMBL" id="CP113257">
    <property type="protein sequence ID" value="WAE53638.1"/>
    <property type="molecule type" value="Genomic_DNA"/>
</dbReference>
<keyword evidence="1" id="KW-1133">Transmembrane helix</keyword>
<organism evidence="3 5">
    <name type="scientific">Stutzerimonas frequens</name>
    <dbReference type="NCBI Taxonomy" id="2968969"/>
    <lineage>
        <taxon>Bacteria</taxon>
        <taxon>Pseudomonadati</taxon>
        <taxon>Pseudomonadota</taxon>
        <taxon>Gammaproteobacteria</taxon>
        <taxon>Pseudomonadales</taxon>
        <taxon>Pseudomonadaceae</taxon>
        <taxon>Stutzerimonas</taxon>
    </lineage>
</organism>
<dbReference type="RefSeq" id="WP_102840615.1">
    <property type="nucleotide sequence ID" value="NZ_CP065720.1"/>
</dbReference>
<evidence type="ECO:0000313" key="2">
    <source>
        <dbReference type="EMBL" id="QPT19723.1"/>
    </source>
</evidence>
<keyword evidence="1" id="KW-0812">Transmembrane</keyword>
<reference evidence="2 4" key="1">
    <citation type="submission" date="2020-12" db="EMBL/GenBank/DDBJ databases">
        <title>FDA dAtabase for Regulatory Grade micrObial Sequences (FDA-ARGOS): Supporting development and validation of Infectious Disease Dx tests.</title>
        <authorList>
            <person name="Sproer C."/>
            <person name="Gronow S."/>
            <person name="Severitt S."/>
            <person name="Schroder I."/>
            <person name="Tallon L."/>
            <person name="Sadzewicz L."/>
            <person name="Zhao X."/>
            <person name="Boylan J."/>
            <person name="Ott S."/>
            <person name="Bowen H."/>
            <person name="Vavikolanu K."/>
            <person name="Mehta A."/>
            <person name="Aluvathingal J."/>
            <person name="Nadendla S."/>
            <person name="Lowell S."/>
            <person name="Myers T."/>
            <person name="Yan Y."/>
            <person name="Sichtig H."/>
        </authorList>
    </citation>
    <scope>NUCLEOTIDE SEQUENCE [LARGE SCALE GENOMIC DNA]</scope>
    <source>
        <strain evidence="2 4">FDAARGOS_877</strain>
    </source>
</reference>
<accession>A0AA47HZ08</accession>